<dbReference type="RefSeq" id="WP_107184369.1">
    <property type="nucleotide sequence ID" value="NZ_JAWQGC010000003.1"/>
</dbReference>
<feature type="transmembrane region" description="Helical" evidence="1">
    <location>
        <begin position="89"/>
        <end position="109"/>
    </location>
</feature>
<keyword evidence="1" id="KW-0812">Transmembrane</keyword>
<dbReference type="InterPro" id="IPR053170">
    <property type="entry name" value="Transcription_regulator"/>
</dbReference>
<comment type="caution">
    <text evidence="2">The sequence shown here is derived from an EMBL/GenBank/DDBJ whole genome shotgun (WGS) entry which is preliminary data.</text>
</comment>
<protein>
    <submittedName>
        <fullName evidence="2">Metal-dependent hydrolase</fullName>
    </submittedName>
</protein>
<dbReference type="PANTHER" id="PTHR40031">
    <property type="entry name" value="HYPOTHETICAL MEMBRANE SPANNING PROTEIN"/>
    <property type="match status" value="1"/>
</dbReference>
<sequence length="350" mass="39657">MDSITQAALGASVAAVVAGRHCKPKTLLIGAALGTLPDLDVFIDYGDPISDTVKHRGFSHSLFVLLPFSLLLTALWHHYRPTVLSFGRLWLLVAACLITHPLLDSFTTYGTQLFWPLDNSIAVSSIFIIDPLYTLPLLIMLIASLMWREKMAKLCSIGLIISTTYLAWSVVAYKVIEHRIEQELKHTPLANKPMFISPTPFNTVLWRFIILDDDKYYEGFSSLLDPKDDDGYPIQWAQRERGRLPLKQPSEHVAMLTKFASDFVQYQTIDDQLVVTDLRLGLIEYLPFRFIVAKQSPQQGWQLMAPVKMEERKVKPKHLPALWLRLLGSQDVNADLCHINECPSNTVIKT</sequence>
<accession>A0A2T3KYP5</accession>
<dbReference type="GO" id="GO:0016787">
    <property type="term" value="F:hydrolase activity"/>
    <property type="evidence" value="ECO:0007669"/>
    <property type="project" value="UniProtKB-KW"/>
</dbReference>
<dbReference type="Proteomes" id="UP000240530">
    <property type="component" value="Unassembled WGS sequence"/>
</dbReference>
<keyword evidence="2" id="KW-0378">Hydrolase</keyword>
<evidence type="ECO:0000313" key="2">
    <source>
        <dbReference type="EMBL" id="PSV12936.1"/>
    </source>
</evidence>
<feature type="transmembrane region" description="Helical" evidence="1">
    <location>
        <begin position="58"/>
        <end position="77"/>
    </location>
</feature>
<organism evidence="2 3">
    <name type="scientific">Photobacterium leiognathi subsp. mandapamensis</name>
    <name type="common">Photobacterium mandapamensis</name>
    <dbReference type="NCBI Taxonomy" id="48408"/>
    <lineage>
        <taxon>Bacteria</taxon>
        <taxon>Pseudomonadati</taxon>
        <taxon>Pseudomonadota</taxon>
        <taxon>Gammaproteobacteria</taxon>
        <taxon>Vibrionales</taxon>
        <taxon>Vibrionaceae</taxon>
        <taxon>Photobacterium</taxon>
    </lineage>
</organism>
<proteinExistence type="predicted"/>
<evidence type="ECO:0000313" key="3">
    <source>
        <dbReference type="Proteomes" id="UP000240530"/>
    </source>
</evidence>
<reference evidence="2 3" key="1">
    <citation type="submission" date="2018-03" db="EMBL/GenBank/DDBJ databases">
        <title>Whole genome sequencing of Histamine producing bacteria.</title>
        <authorList>
            <person name="Butler K."/>
        </authorList>
    </citation>
    <scope>NUCLEOTIDE SEQUENCE [LARGE SCALE GENOMIC DNA]</scope>
    <source>
        <strain evidence="2 3">Res.4.1</strain>
    </source>
</reference>
<dbReference type="EMBL" id="PYNS01000002">
    <property type="protein sequence ID" value="PSV12936.1"/>
    <property type="molecule type" value="Genomic_DNA"/>
</dbReference>
<feature type="transmembrane region" description="Helical" evidence="1">
    <location>
        <begin position="154"/>
        <end position="176"/>
    </location>
</feature>
<keyword evidence="1" id="KW-0472">Membrane</keyword>
<name>A0A2T3KYP5_PHOLD</name>
<keyword evidence="1" id="KW-1133">Transmembrane helix</keyword>
<dbReference type="PANTHER" id="PTHR40031:SF1">
    <property type="entry name" value="MEMBRANE-BOUND METAL-DEPENDENT HYDROLASE"/>
    <property type="match status" value="1"/>
</dbReference>
<evidence type="ECO:0000256" key="1">
    <source>
        <dbReference type="SAM" id="Phobius"/>
    </source>
</evidence>
<gene>
    <name evidence="2" type="ORF">C0W93_04260</name>
</gene>
<dbReference type="InterPro" id="IPR007404">
    <property type="entry name" value="YdjM-like"/>
</dbReference>
<dbReference type="AlphaFoldDB" id="A0A2T3KYP5"/>
<dbReference type="Pfam" id="PF04307">
    <property type="entry name" value="YdjM"/>
    <property type="match status" value="1"/>
</dbReference>
<feature type="transmembrane region" description="Helical" evidence="1">
    <location>
        <begin position="121"/>
        <end position="147"/>
    </location>
</feature>